<evidence type="ECO:0000313" key="2">
    <source>
        <dbReference type="Proteomes" id="UP000712281"/>
    </source>
</evidence>
<reference evidence="1" key="1">
    <citation type="submission" date="2019-12" db="EMBL/GenBank/DDBJ databases">
        <title>Genome sequencing and annotation of Brassica cretica.</title>
        <authorList>
            <person name="Studholme D.J."/>
            <person name="Sarris P.F."/>
        </authorList>
    </citation>
    <scope>NUCLEOTIDE SEQUENCE</scope>
    <source>
        <strain evidence="1">PFS-001/15</strain>
        <tissue evidence="1">Leaf</tissue>
    </source>
</reference>
<organism evidence="1 2">
    <name type="scientific">Brassica cretica</name>
    <name type="common">Mustard</name>
    <dbReference type="NCBI Taxonomy" id="69181"/>
    <lineage>
        <taxon>Eukaryota</taxon>
        <taxon>Viridiplantae</taxon>
        <taxon>Streptophyta</taxon>
        <taxon>Embryophyta</taxon>
        <taxon>Tracheophyta</taxon>
        <taxon>Spermatophyta</taxon>
        <taxon>Magnoliopsida</taxon>
        <taxon>eudicotyledons</taxon>
        <taxon>Gunneridae</taxon>
        <taxon>Pentapetalae</taxon>
        <taxon>rosids</taxon>
        <taxon>malvids</taxon>
        <taxon>Brassicales</taxon>
        <taxon>Brassicaceae</taxon>
        <taxon>Brassiceae</taxon>
        <taxon>Brassica</taxon>
    </lineage>
</organism>
<evidence type="ECO:0000313" key="1">
    <source>
        <dbReference type="EMBL" id="KAF2536501.1"/>
    </source>
</evidence>
<dbReference type="EMBL" id="QGKW02002228">
    <property type="protein sequence ID" value="KAF2536501.1"/>
    <property type="molecule type" value="Genomic_DNA"/>
</dbReference>
<accession>A0A8S9FTL5</accession>
<dbReference type="Proteomes" id="UP000712281">
    <property type="component" value="Unassembled WGS sequence"/>
</dbReference>
<sequence length="100" mass="10792">METRGAIAPVGEAWNAKKEGELMGVNMLLVDESRGAIAPVGEAWNAKKEGELMGVDMLLVDESSAIFHGHSELLLTELKAERCPKPVEMKGKRKEGEMGG</sequence>
<comment type="caution">
    <text evidence="1">The sequence shown here is derived from an EMBL/GenBank/DDBJ whole genome shotgun (WGS) entry which is preliminary data.</text>
</comment>
<name>A0A8S9FTL5_BRACR</name>
<gene>
    <name evidence="1" type="ORF">F2Q68_00019610</name>
</gene>
<proteinExistence type="predicted"/>
<dbReference type="AlphaFoldDB" id="A0A8S9FTL5"/>
<protein>
    <submittedName>
        <fullName evidence="1">Uncharacterized protein</fullName>
    </submittedName>
</protein>